<protein>
    <recommendedName>
        <fullName evidence="6">Coiled-coil domain containing 146</fullName>
    </recommendedName>
</protein>
<feature type="region of interest" description="Disordered" evidence="3">
    <location>
        <begin position="331"/>
        <end position="356"/>
    </location>
</feature>
<dbReference type="STRING" id="161767.ENSAPEP00000025616"/>
<keyword evidence="1 2" id="KW-0175">Coiled coil</keyword>
<dbReference type="Ensembl" id="ENSAPET00000026290.1">
    <property type="protein sequence ID" value="ENSAPEP00000025616.1"/>
    <property type="gene ID" value="ENSAPEG00000018231.1"/>
</dbReference>
<feature type="coiled-coil region" evidence="2">
    <location>
        <begin position="88"/>
        <end position="122"/>
    </location>
</feature>
<keyword evidence="5" id="KW-1185">Reference proteome</keyword>
<feature type="coiled-coil region" evidence="2">
    <location>
        <begin position="170"/>
        <end position="232"/>
    </location>
</feature>
<evidence type="ECO:0000313" key="5">
    <source>
        <dbReference type="Proteomes" id="UP000265080"/>
    </source>
</evidence>
<proteinExistence type="predicted"/>
<evidence type="ECO:0000256" key="3">
    <source>
        <dbReference type="SAM" id="MobiDB-lite"/>
    </source>
</evidence>
<organism evidence="4 5">
    <name type="scientific">Amphiprion percula</name>
    <name type="common">Orange clownfish</name>
    <name type="synonym">Lutjanus percula</name>
    <dbReference type="NCBI Taxonomy" id="161767"/>
    <lineage>
        <taxon>Eukaryota</taxon>
        <taxon>Metazoa</taxon>
        <taxon>Chordata</taxon>
        <taxon>Craniata</taxon>
        <taxon>Vertebrata</taxon>
        <taxon>Euteleostomi</taxon>
        <taxon>Actinopterygii</taxon>
        <taxon>Neopterygii</taxon>
        <taxon>Teleostei</taxon>
        <taxon>Neoteleostei</taxon>
        <taxon>Acanthomorphata</taxon>
        <taxon>Ovalentaria</taxon>
        <taxon>Pomacentridae</taxon>
        <taxon>Amphiprion</taxon>
    </lineage>
</organism>
<dbReference type="PANTHER" id="PTHR32083">
    <property type="entry name" value="CILIA AND FLAGELLA-ASSOCIATED PROTEIN 58-RELATED"/>
    <property type="match status" value="1"/>
</dbReference>
<evidence type="ECO:0008006" key="6">
    <source>
        <dbReference type="Google" id="ProtNLM"/>
    </source>
</evidence>
<dbReference type="OMA" id="GEMEIHI"/>
<reference evidence="4" key="2">
    <citation type="submission" date="2025-08" db="UniProtKB">
        <authorList>
            <consortium name="Ensembl"/>
        </authorList>
    </citation>
    <scope>IDENTIFICATION</scope>
</reference>
<dbReference type="GO" id="GO:0005856">
    <property type="term" value="C:cytoskeleton"/>
    <property type="evidence" value="ECO:0007669"/>
    <property type="project" value="TreeGrafter"/>
</dbReference>
<name>A0A3P8TLV6_AMPPE</name>
<evidence type="ECO:0000256" key="2">
    <source>
        <dbReference type="SAM" id="Coils"/>
    </source>
</evidence>
<evidence type="ECO:0000256" key="1">
    <source>
        <dbReference type="ARBA" id="ARBA00023054"/>
    </source>
</evidence>
<accession>A0A3P8TLV6</accession>
<reference evidence="4" key="3">
    <citation type="submission" date="2025-09" db="UniProtKB">
        <authorList>
            <consortium name="Ensembl"/>
        </authorList>
    </citation>
    <scope>IDENTIFICATION</scope>
</reference>
<dbReference type="PANTHER" id="PTHR32083:SF34">
    <property type="entry name" value="COILED-COIL DOMAIN-CONTAINING PROTEIN 146"/>
    <property type="match status" value="1"/>
</dbReference>
<sequence length="356" mass="40943">SMKISNSSTMRDKLHNDISKISQEFEDNKLELMRLAQMINLQEETLLETNKNHETATQRRNFLGIQLLEHEEVLFNYHEKINIQEAAIAKTNMALETVEKDMKDLELTIKEEKRQIDLKKKEVLLKRKLEGEIVMLQIEVEKMFQARDQTLEGLNRTVDYKELKGSDPSTAELVKKIEQLEVNLAERERQLLEKELLVDQVTRLSKPLGEQAENCRQDRLTLAKKLNELRTNIINTNHRMMAVSAELSMKQAVALSQQQQMKEKELQVRGVLPALNIIPASAVCLCLCVQLAEEEEWKQLPSGQYTTAEARPNAYIPQNDPLQVAKPYGAQAPFKPSQPGANMRHIRKPTLKPLEM</sequence>
<reference evidence="4 5" key="1">
    <citation type="submission" date="2018-03" db="EMBL/GenBank/DDBJ databases">
        <title>Finding Nemo's genes: A chromosome-scale reference assembly of the genome of the orange clownfish Amphiprion percula.</title>
        <authorList>
            <person name="Lehmann R."/>
        </authorList>
    </citation>
    <scope>NUCLEOTIDE SEQUENCE</scope>
</reference>
<evidence type="ECO:0000313" key="4">
    <source>
        <dbReference type="Ensembl" id="ENSAPEP00000025616.1"/>
    </source>
</evidence>
<dbReference type="GeneTree" id="ENSGT00530000063534"/>
<dbReference type="AlphaFoldDB" id="A0A3P8TLV6"/>
<dbReference type="Proteomes" id="UP000265080">
    <property type="component" value="Chromosome 21"/>
</dbReference>